<evidence type="ECO:0000256" key="2">
    <source>
        <dbReference type="ARBA" id="ARBA00022448"/>
    </source>
</evidence>
<organism evidence="8 9">
    <name type="scientific">Paenibacillus swuensis</name>
    <dbReference type="NCBI Taxonomy" id="1178515"/>
    <lineage>
        <taxon>Bacteria</taxon>
        <taxon>Bacillati</taxon>
        <taxon>Bacillota</taxon>
        <taxon>Bacilli</taxon>
        <taxon>Bacillales</taxon>
        <taxon>Paenibacillaceae</taxon>
        <taxon>Paenibacillus</taxon>
    </lineage>
</organism>
<feature type="transmembrane region" description="Helical" evidence="6">
    <location>
        <begin position="196"/>
        <end position="216"/>
    </location>
</feature>
<evidence type="ECO:0000256" key="4">
    <source>
        <dbReference type="ARBA" id="ARBA00022989"/>
    </source>
</evidence>
<sequence>MDAAASSPFEHRERLLKTLVFTLILSVMSATMFNIVLTEISMEFQLSLAQVSWVTSAYMLVYAMGAVIYGKLADRFPLRNLITFGILIFVGGSLLGLTSQAYSMVLVGRVLQAMGASVIPATGMLIPLRYFPEGERGRALGTAAAGLALGGALGPMLSAFIVSVLDWRWLFCLPLLTLFTLPFYRKYLTDTTVKQVSMDWLGGGLLAGAVASLLLAVTNESWLPGGTGAILFVLFLWRIHAVKAPFVQPKLFRNKQYTWGLFIAFGINIIGFSLPFLSPLLLAQVNQLPPGWVGLVLVPAAVFSALLGRKAGKLADTKGSAFLFFVASGLMFIGLMLLSVLSGAHALWIAVFLIFGQLGQISMMVALSNTVSRTLPKDQTGVGMGLLSMLNFIAAAIAAGVYSKIVDQGAEVPWNVLNPYGNAAVFSNIYLILAGGLMCLAMIYRWTYGKKAGSKIPSKTETAPSR</sequence>
<feature type="transmembrane region" description="Helical" evidence="6">
    <location>
        <begin position="140"/>
        <end position="161"/>
    </location>
</feature>
<evidence type="ECO:0000256" key="5">
    <source>
        <dbReference type="ARBA" id="ARBA00023136"/>
    </source>
</evidence>
<name>A0A172TP73_9BACL</name>
<protein>
    <submittedName>
        <fullName evidence="8">Antiporter</fullName>
    </submittedName>
</protein>
<evidence type="ECO:0000313" key="9">
    <source>
        <dbReference type="Proteomes" id="UP000076927"/>
    </source>
</evidence>
<feature type="transmembrane region" description="Helical" evidence="6">
    <location>
        <begin position="423"/>
        <end position="444"/>
    </location>
</feature>
<proteinExistence type="predicted"/>
<dbReference type="SUPFAM" id="SSF103473">
    <property type="entry name" value="MFS general substrate transporter"/>
    <property type="match status" value="1"/>
</dbReference>
<evidence type="ECO:0000259" key="7">
    <source>
        <dbReference type="PROSITE" id="PS50850"/>
    </source>
</evidence>
<keyword evidence="3 6" id="KW-0812">Transmembrane</keyword>
<dbReference type="STRING" id="1178515.SY83_07050"/>
<feature type="transmembrane region" description="Helical" evidence="6">
    <location>
        <begin position="320"/>
        <end position="341"/>
    </location>
</feature>
<gene>
    <name evidence="8" type="ORF">SY83_07050</name>
</gene>
<dbReference type="GO" id="GO:0022857">
    <property type="term" value="F:transmembrane transporter activity"/>
    <property type="evidence" value="ECO:0007669"/>
    <property type="project" value="InterPro"/>
</dbReference>
<comment type="subcellular location">
    <subcellularLocation>
        <location evidence="1">Cell membrane</location>
        <topology evidence="1">Multi-pass membrane protein</topology>
    </subcellularLocation>
</comment>
<feature type="transmembrane region" description="Helical" evidence="6">
    <location>
        <begin position="48"/>
        <end position="69"/>
    </location>
</feature>
<feature type="transmembrane region" description="Helical" evidence="6">
    <location>
        <begin position="380"/>
        <end position="403"/>
    </location>
</feature>
<dbReference type="KEGG" id="pswu:SY83_07050"/>
<dbReference type="PANTHER" id="PTHR42718">
    <property type="entry name" value="MAJOR FACILITATOR SUPERFAMILY MULTIDRUG TRANSPORTER MFSC"/>
    <property type="match status" value="1"/>
</dbReference>
<feature type="domain" description="Major facilitator superfamily (MFS) profile" evidence="7">
    <location>
        <begin position="15"/>
        <end position="453"/>
    </location>
</feature>
<dbReference type="Proteomes" id="UP000076927">
    <property type="component" value="Chromosome"/>
</dbReference>
<feature type="transmembrane region" description="Helical" evidence="6">
    <location>
        <begin position="167"/>
        <end position="184"/>
    </location>
</feature>
<feature type="transmembrane region" description="Helical" evidence="6">
    <location>
        <begin position="110"/>
        <end position="128"/>
    </location>
</feature>
<dbReference type="InterPro" id="IPR020846">
    <property type="entry name" value="MFS_dom"/>
</dbReference>
<dbReference type="PANTHER" id="PTHR42718:SF9">
    <property type="entry name" value="MAJOR FACILITATOR SUPERFAMILY MULTIDRUG TRANSPORTER MFSC"/>
    <property type="match status" value="1"/>
</dbReference>
<evidence type="ECO:0000256" key="1">
    <source>
        <dbReference type="ARBA" id="ARBA00004651"/>
    </source>
</evidence>
<feature type="transmembrane region" description="Helical" evidence="6">
    <location>
        <begin position="15"/>
        <end position="36"/>
    </location>
</feature>
<dbReference type="InterPro" id="IPR011701">
    <property type="entry name" value="MFS"/>
</dbReference>
<reference evidence="8 9" key="1">
    <citation type="submission" date="2015-01" db="EMBL/GenBank/DDBJ databases">
        <title>Paenibacillus swuensis/DY6/whole genome sequencing.</title>
        <authorList>
            <person name="Kim M.K."/>
            <person name="Srinivasan S."/>
            <person name="Lee J.-J."/>
        </authorList>
    </citation>
    <scope>NUCLEOTIDE SEQUENCE [LARGE SCALE GENOMIC DNA]</scope>
    <source>
        <strain evidence="8 9">DY6</strain>
    </source>
</reference>
<accession>A0A172TP73</accession>
<dbReference type="InterPro" id="IPR036259">
    <property type="entry name" value="MFS_trans_sf"/>
</dbReference>
<evidence type="ECO:0000256" key="6">
    <source>
        <dbReference type="SAM" id="Phobius"/>
    </source>
</evidence>
<dbReference type="CDD" id="cd17321">
    <property type="entry name" value="MFS_MMR_MDR_like"/>
    <property type="match status" value="1"/>
</dbReference>
<feature type="transmembrane region" description="Helical" evidence="6">
    <location>
        <begin position="222"/>
        <end position="239"/>
    </location>
</feature>
<keyword evidence="2" id="KW-0813">Transport</keyword>
<dbReference type="PROSITE" id="PS50850">
    <property type="entry name" value="MFS"/>
    <property type="match status" value="1"/>
</dbReference>
<feature type="transmembrane region" description="Helical" evidence="6">
    <location>
        <begin position="347"/>
        <end position="368"/>
    </location>
</feature>
<dbReference type="Gene3D" id="1.20.1250.20">
    <property type="entry name" value="MFS general substrate transporter like domains"/>
    <property type="match status" value="1"/>
</dbReference>
<dbReference type="EMBL" id="CP011388">
    <property type="protein sequence ID" value="ANE48776.1"/>
    <property type="molecule type" value="Genomic_DNA"/>
</dbReference>
<dbReference type="Gene3D" id="1.20.1720.10">
    <property type="entry name" value="Multidrug resistance protein D"/>
    <property type="match status" value="1"/>
</dbReference>
<dbReference type="PRINTS" id="PR01036">
    <property type="entry name" value="TCRTETB"/>
</dbReference>
<feature type="transmembrane region" description="Helical" evidence="6">
    <location>
        <begin position="290"/>
        <end position="308"/>
    </location>
</feature>
<dbReference type="Pfam" id="PF07690">
    <property type="entry name" value="MFS_1"/>
    <property type="match status" value="1"/>
</dbReference>
<evidence type="ECO:0000313" key="8">
    <source>
        <dbReference type="EMBL" id="ANE48776.1"/>
    </source>
</evidence>
<feature type="transmembrane region" description="Helical" evidence="6">
    <location>
        <begin position="259"/>
        <end position="278"/>
    </location>
</feature>
<keyword evidence="9" id="KW-1185">Reference proteome</keyword>
<evidence type="ECO:0000256" key="3">
    <source>
        <dbReference type="ARBA" id="ARBA00022692"/>
    </source>
</evidence>
<keyword evidence="4 6" id="KW-1133">Transmembrane helix</keyword>
<dbReference type="GO" id="GO:0005886">
    <property type="term" value="C:plasma membrane"/>
    <property type="evidence" value="ECO:0007669"/>
    <property type="project" value="UniProtKB-SubCell"/>
</dbReference>
<dbReference type="AlphaFoldDB" id="A0A172TP73"/>
<dbReference type="PATRIC" id="fig|1178515.4.peg.1404"/>
<feature type="transmembrane region" description="Helical" evidence="6">
    <location>
        <begin position="81"/>
        <end position="98"/>
    </location>
</feature>
<keyword evidence="5 6" id="KW-0472">Membrane</keyword>